<dbReference type="InterPro" id="IPR000551">
    <property type="entry name" value="MerR-type_HTH_dom"/>
</dbReference>
<dbReference type="GO" id="GO:0003700">
    <property type="term" value="F:DNA-binding transcription factor activity"/>
    <property type="evidence" value="ECO:0007669"/>
    <property type="project" value="InterPro"/>
</dbReference>
<accession>A0A927MLE0</accession>
<evidence type="ECO:0000313" key="3">
    <source>
        <dbReference type="EMBL" id="MBE1556748.1"/>
    </source>
</evidence>
<comment type="caution">
    <text evidence="3">The sequence shown here is derived from an EMBL/GenBank/DDBJ whole genome shotgun (WGS) entry which is preliminary data.</text>
</comment>
<dbReference type="Proteomes" id="UP000658225">
    <property type="component" value="Unassembled WGS sequence"/>
</dbReference>
<dbReference type="PANTHER" id="PTHR30204:SF97">
    <property type="entry name" value="MERR FAMILY REGULATORY PROTEIN"/>
    <property type="match status" value="1"/>
</dbReference>
<dbReference type="Gene3D" id="1.10.1660.10">
    <property type="match status" value="1"/>
</dbReference>
<dbReference type="PROSITE" id="PS00552">
    <property type="entry name" value="HTH_MERR_1"/>
    <property type="match status" value="1"/>
</dbReference>
<dbReference type="RefSeq" id="WP_225942224.1">
    <property type="nucleotide sequence ID" value="NZ_JADBEL010000035.1"/>
</dbReference>
<dbReference type="GO" id="GO:0003677">
    <property type="term" value="F:DNA binding"/>
    <property type="evidence" value="ECO:0007669"/>
    <property type="project" value="UniProtKB-KW"/>
</dbReference>
<dbReference type="EMBL" id="JADBEL010000035">
    <property type="protein sequence ID" value="MBE1556748.1"/>
    <property type="molecule type" value="Genomic_DNA"/>
</dbReference>
<dbReference type="SUPFAM" id="SSF46955">
    <property type="entry name" value="Putative DNA-binding domain"/>
    <property type="match status" value="1"/>
</dbReference>
<dbReference type="InterPro" id="IPR009061">
    <property type="entry name" value="DNA-bd_dom_put_sf"/>
</dbReference>
<dbReference type="InterPro" id="IPR047057">
    <property type="entry name" value="MerR_fam"/>
</dbReference>
<protein>
    <submittedName>
        <fullName evidence="3">DNA-binding transcriptional MerR regulator</fullName>
    </submittedName>
</protein>
<organism evidence="3 4">
    <name type="scientific">Sporosarcina limicola</name>
    <dbReference type="NCBI Taxonomy" id="34101"/>
    <lineage>
        <taxon>Bacteria</taxon>
        <taxon>Bacillati</taxon>
        <taxon>Bacillota</taxon>
        <taxon>Bacilli</taxon>
        <taxon>Bacillales</taxon>
        <taxon>Caryophanaceae</taxon>
        <taxon>Sporosarcina</taxon>
    </lineage>
</organism>
<sequence length="263" mass="30932">MKLMYSIGQLSKKTNISVRALRYYDEIGLLKPANVADSGYRYYSNEEAQTLRHITALKELGFTLSSIKELLTSEKELKEDRWKSYIEFELEAIANERKRLDNMERLLRTTHHAFEMKGKVDPDNIFLFIQSIQRPLIDRQSFLDLHFTNDEIDIIENLPNLSTNDPRNMEWAKLCHDVKQHLHEPPSSEISQELAKSIVEISGKWFQDDEHLVDKYWELIRPDKGEQAKVFGMDAETMDYIDKILDYYILNIEKESQRKEGGI</sequence>
<evidence type="ECO:0000259" key="2">
    <source>
        <dbReference type="PROSITE" id="PS50937"/>
    </source>
</evidence>
<gene>
    <name evidence="3" type="ORF">H4683_003874</name>
</gene>
<dbReference type="PRINTS" id="PR00040">
    <property type="entry name" value="HTHMERR"/>
</dbReference>
<feature type="domain" description="HTH merR-type" evidence="2">
    <location>
        <begin position="4"/>
        <end position="73"/>
    </location>
</feature>
<dbReference type="CDD" id="cd01106">
    <property type="entry name" value="HTH_TipAL-Mta"/>
    <property type="match status" value="1"/>
</dbReference>
<reference evidence="3" key="1">
    <citation type="submission" date="2020-10" db="EMBL/GenBank/DDBJ databases">
        <title>Genomic Encyclopedia of Type Strains, Phase IV (KMG-IV): sequencing the most valuable type-strain genomes for metagenomic binning, comparative biology and taxonomic classification.</title>
        <authorList>
            <person name="Goeker M."/>
        </authorList>
    </citation>
    <scope>NUCLEOTIDE SEQUENCE</scope>
    <source>
        <strain evidence="3">DSM 13886</strain>
    </source>
</reference>
<keyword evidence="4" id="KW-1185">Reference proteome</keyword>
<dbReference type="SMART" id="SM00422">
    <property type="entry name" value="HTH_MERR"/>
    <property type="match status" value="1"/>
</dbReference>
<dbReference type="PROSITE" id="PS50937">
    <property type="entry name" value="HTH_MERR_2"/>
    <property type="match status" value="1"/>
</dbReference>
<dbReference type="AlphaFoldDB" id="A0A927MLE0"/>
<keyword evidence="1 3" id="KW-0238">DNA-binding</keyword>
<evidence type="ECO:0000256" key="1">
    <source>
        <dbReference type="ARBA" id="ARBA00023125"/>
    </source>
</evidence>
<evidence type="ECO:0000313" key="4">
    <source>
        <dbReference type="Proteomes" id="UP000658225"/>
    </source>
</evidence>
<dbReference type="PANTHER" id="PTHR30204">
    <property type="entry name" value="REDOX-CYCLING DRUG-SENSING TRANSCRIPTIONAL ACTIVATOR SOXR"/>
    <property type="match status" value="1"/>
</dbReference>
<dbReference type="Pfam" id="PF13411">
    <property type="entry name" value="MerR_1"/>
    <property type="match status" value="1"/>
</dbReference>
<proteinExistence type="predicted"/>
<name>A0A927MLE0_9BACL</name>